<dbReference type="Pfam" id="PF13429">
    <property type="entry name" value="TPR_15"/>
    <property type="match status" value="1"/>
</dbReference>
<feature type="repeat" description="TPR" evidence="3">
    <location>
        <begin position="271"/>
        <end position="304"/>
    </location>
</feature>
<sequence length="420" mass="48808">MESINKIITQLENGLHEEALRGYEQILKSGSNEERFLLGEELFHYGFLEEAKNLFKRLLEIYPEEGEILILLSETLIELGEEEEAILELEKINEHDQSYPESLVLLADLYQMEGLYEVSEQKLLKAKNILPDEVIIDFALGELYTEEGKFVQAIRCYERVLETENEIAGVDVNQRMADAISAGGAFEDALPYYEKALDNKLEINTLFNYGFTALQAGFNGKAIEKFLELKELDPEYYSLYMNLARAYEREENPEKGYQILKEGIQYDEFNKDLYFYAGKLALKIGKEDEAEKMFRDALTLDPELTEAALTLNKLLLHQERWEDVLEIVNLMEAGGEVETRLFWDAAVAHQNLENYSQALNSYENAYNFYKDTIDFLVDYGYFLIEEGKRERAVEIFNRLVNKDPSNLEYQDVWQRLTDDV</sequence>
<dbReference type="InterPro" id="IPR051012">
    <property type="entry name" value="CellSynth/LPSAsmb/PSIAsmb"/>
</dbReference>
<keyword evidence="1" id="KW-0677">Repeat</keyword>
<keyword evidence="2 3" id="KW-0802">TPR repeat</keyword>
<dbReference type="SMART" id="SM00028">
    <property type="entry name" value="TPR"/>
    <property type="match status" value="8"/>
</dbReference>
<feature type="repeat" description="TPR" evidence="3">
    <location>
        <begin position="134"/>
        <end position="167"/>
    </location>
</feature>
<protein>
    <submittedName>
        <fullName evidence="5">Tetratricopeptide repeat protein</fullName>
    </submittedName>
</protein>
<dbReference type="PANTHER" id="PTHR45586">
    <property type="entry name" value="TPR REPEAT-CONTAINING PROTEIN PA4667"/>
    <property type="match status" value="1"/>
</dbReference>
<proteinExistence type="predicted"/>
<feature type="coiled-coil region" evidence="4">
    <location>
        <begin position="345"/>
        <end position="372"/>
    </location>
</feature>
<dbReference type="Gene3D" id="1.25.40.10">
    <property type="entry name" value="Tetratricopeptide repeat domain"/>
    <property type="match status" value="2"/>
</dbReference>
<feature type="repeat" description="TPR" evidence="3">
    <location>
        <begin position="373"/>
        <end position="406"/>
    </location>
</feature>
<evidence type="ECO:0000256" key="2">
    <source>
        <dbReference type="ARBA" id="ARBA00022803"/>
    </source>
</evidence>
<dbReference type="InterPro" id="IPR011990">
    <property type="entry name" value="TPR-like_helical_dom_sf"/>
</dbReference>
<evidence type="ECO:0000256" key="3">
    <source>
        <dbReference type="PROSITE-ProRule" id="PRU00339"/>
    </source>
</evidence>
<evidence type="ECO:0000256" key="1">
    <source>
        <dbReference type="ARBA" id="ARBA00022737"/>
    </source>
</evidence>
<evidence type="ECO:0000313" key="5">
    <source>
        <dbReference type="EMBL" id="WVX82909.1"/>
    </source>
</evidence>
<dbReference type="PANTHER" id="PTHR45586:SF15">
    <property type="entry name" value="TPR REPEAT-CONTAINING PROTEIN YPIA"/>
    <property type="match status" value="1"/>
</dbReference>
<dbReference type="Proteomes" id="UP001357223">
    <property type="component" value="Chromosome"/>
</dbReference>
<keyword evidence="6" id="KW-1185">Reference proteome</keyword>
<keyword evidence="4" id="KW-0175">Coiled coil</keyword>
<gene>
    <name evidence="5" type="ORF">R4Z09_08015</name>
</gene>
<dbReference type="Pfam" id="PF14559">
    <property type="entry name" value="TPR_19"/>
    <property type="match status" value="1"/>
</dbReference>
<dbReference type="Pfam" id="PF13176">
    <property type="entry name" value="TPR_7"/>
    <property type="match status" value="1"/>
</dbReference>
<dbReference type="SUPFAM" id="SSF48452">
    <property type="entry name" value="TPR-like"/>
    <property type="match status" value="2"/>
</dbReference>
<accession>A0ABZ2CP60</accession>
<organism evidence="5 6">
    <name type="scientific">Niallia oryzisoli</name>
    <dbReference type="NCBI Taxonomy" id="1737571"/>
    <lineage>
        <taxon>Bacteria</taxon>
        <taxon>Bacillati</taxon>
        <taxon>Bacillota</taxon>
        <taxon>Bacilli</taxon>
        <taxon>Bacillales</taxon>
        <taxon>Bacillaceae</taxon>
        <taxon>Niallia</taxon>
    </lineage>
</organism>
<name>A0ABZ2CP60_9BACI</name>
<dbReference type="InterPro" id="IPR019734">
    <property type="entry name" value="TPR_rpt"/>
</dbReference>
<dbReference type="PROSITE" id="PS50005">
    <property type="entry name" value="TPR"/>
    <property type="match status" value="4"/>
</dbReference>
<reference evidence="5 6" key="1">
    <citation type="submission" date="2023-10" db="EMBL/GenBank/DDBJ databases">
        <title>Niallia locisalis sp.nov. isolated from a salt pond sample.</title>
        <authorList>
            <person name="Li X.-J."/>
            <person name="Dong L."/>
        </authorList>
    </citation>
    <scope>NUCLEOTIDE SEQUENCE [LARGE SCALE GENOMIC DNA]</scope>
    <source>
        <strain evidence="5 6">DSM 29761</strain>
    </source>
</reference>
<dbReference type="RefSeq" id="WP_338451803.1">
    <property type="nucleotide sequence ID" value="NZ_CP137640.1"/>
</dbReference>
<evidence type="ECO:0000313" key="6">
    <source>
        <dbReference type="Proteomes" id="UP001357223"/>
    </source>
</evidence>
<feature type="repeat" description="TPR" evidence="3">
    <location>
        <begin position="32"/>
        <end position="65"/>
    </location>
</feature>
<dbReference type="EMBL" id="CP137640">
    <property type="protein sequence ID" value="WVX82909.1"/>
    <property type="molecule type" value="Genomic_DNA"/>
</dbReference>
<evidence type="ECO:0000256" key="4">
    <source>
        <dbReference type="SAM" id="Coils"/>
    </source>
</evidence>